<organism evidence="3 4">
    <name type="scientific">Syntrophaceticus schinkii</name>
    <dbReference type="NCBI Taxonomy" id="499207"/>
    <lineage>
        <taxon>Bacteria</taxon>
        <taxon>Bacillati</taxon>
        <taxon>Bacillota</taxon>
        <taxon>Clostridia</taxon>
        <taxon>Thermoanaerobacterales</taxon>
        <taxon>Thermoanaerobacterales Family III. Incertae Sedis</taxon>
        <taxon>Syntrophaceticus</taxon>
    </lineage>
</organism>
<dbReference type="PANTHER" id="PTHR31528">
    <property type="entry name" value="4-AMINO-5-HYDROXYMETHYL-2-METHYLPYRIMIDINE PHOSPHATE SYNTHASE THI11-RELATED"/>
    <property type="match status" value="1"/>
</dbReference>
<accession>A0A0B7MAP0</accession>
<dbReference type="AlphaFoldDB" id="A0A0B7MAP0"/>
<feature type="domain" description="SsuA/THI5-like" evidence="2">
    <location>
        <begin position="45"/>
        <end position="258"/>
    </location>
</feature>
<evidence type="ECO:0000313" key="4">
    <source>
        <dbReference type="Proteomes" id="UP000046155"/>
    </source>
</evidence>
<reference evidence="4" key="1">
    <citation type="submission" date="2015-01" db="EMBL/GenBank/DDBJ databases">
        <authorList>
            <person name="Manzoor Shahid"/>
            <person name="Zubair Saima"/>
        </authorList>
    </citation>
    <scope>NUCLEOTIDE SEQUENCE [LARGE SCALE GENOMIC DNA]</scope>
    <source>
        <strain evidence="4">Sp3</strain>
    </source>
</reference>
<dbReference type="GO" id="GO:0009228">
    <property type="term" value="P:thiamine biosynthetic process"/>
    <property type="evidence" value="ECO:0007669"/>
    <property type="project" value="InterPro"/>
</dbReference>
<dbReference type="Gene3D" id="3.40.190.10">
    <property type="entry name" value="Periplasmic binding protein-like II"/>
    <property type="match status" value="2"/>
</dbReference>
<feature type="chain" id="PRO_5038915650" evidence="1">
    <location>
        <begin position="23"/>
        <end position="331"/>
    </location>
</feature>
<dbReference type="Pfam" id="PF09084">
    <property type="entry name" value="NMT1"/>
    <property type="match status" value="1"/>
</dbReference>
<evidence type="ECO:0000259" key="2">
    <source>
        <dbReference type="Pfam" id="PF09084"/>
    </source>
</evidence>
<gene>
    <name evidence="3" type="ORF">SSCH_1130012</name>
</gene>
<dbReference type="InterPro" id="IPR015168">
    <property type="entry name" value="SsuA/THI5"/>
</dbReference>
<dbReference type="Proteomes" id="UP000046155">
    <property type="component" value="Unassembled WGS sequence"/>
</dbReference>
<feature type="signal peptide" evidence="1">
    <location>
        <begin position="1"/>
        <end position="22"/>
    </location>
</feature>
<dbReference type="SUPFAM" id="SSF53850">
    <property type="entry name" value="Periplasmic binding protein-like II"/>
    <property type="match status" value="1"/>
</dbReference>
<keyword evidence="4" id="KW-1185">Reference proteome</keyword>
<protein>
    <submittedName>
        <fullName evidence="3">ABC transporter substrate-binding protein</fullName>
    </submittedName>
</protein>
<dbReference type="PROSITE" id="PS51257">
    <property type="entry name" value="PROKAR_LIPOPROTEIN"/>
    <property type="match status" value="1"/>
</dbReference>
<evidence type="ECO:0000256" key="1">
    <source>
        <dbReference type="SAM" id="SignalP"/>
    </source>
</evidence>
<dbReference type="PANTHER" id="PTHR31528:SF3">
    <property type="entry name" value="THIAMINE BIOSYNTHESIS PROTEIN HI_0357-RELATED"/>
    <property type="match status" value="1"/>
</dbReference>
<proteinExistence type="predicted"/>
<name>A0A0B7MAP0_9FIRM</name>
<dbReference type="RefSeq" id="WP_044663929.1">
    <property type="nucleotide sequence ID" value="NZ_CDRZ01000017.1"/>
</dbReference>
<sequence>MKKGLIALAVCVLSLSMLFLGGCGETQEDADQLEKVTVILDWTPNTNHTGVYVAQKMGYYKEEGLDVEITQPGEGGAAQLIAADQGDFGFSYQEEMTIARTKGLPVKAIAGVIQHNTSGFASPVEKGIKTPADFEGKSYGGWGSPAEEAMLKALMLQDGADFDKVEMINIGAADFFSCMKKDVDFSWIFWGWTGIESEIRGVPLNFIQLRDYHDALDFYSPVLIASDKTIEENPALVEKFMKATSRGYQYCINNPEKAGEILLESVPELNKDLVIKSQQYLAKEYQSDAKRWGEMSEERWEKYADWMYSQKLIEKPLDAKSAFTNDFLPEE</sequence>
<keyword evidence="1" id="KW-0732">Signal</keyword>
<dbReference type="EMBL" id="CDRZ01000017">
    <property type="protein sequence ID" value="CEO87584.1"/>
    <property type="molecule type" value="Genomic_DNA"/>
</dbReference>
<dbReference type="InterPro" id="IPR027939">
    <property type="entry name" value="NMT1/THI5"/>
</dbReference>
<evidence type="ECO:0000313" key="3">
    <source>
        <dbReference type="EMBL" id="CEO87584.1"/>
    </source>
</evidence>